<keyword evidence="11" id="KW-0732">Signal</keyword>
<evidence type="ECO:0000256" key="4">
    <source>
        <dbReference type="ARBA" id="ARBA00022723"/>
    </source>
</evidence>
<dbReference type="InterPro" id="IPR036026">
    <property type="entry name" value="Seven-hairpin_glycosidases"/>
</dbReference>
<keyword evidence="6" id="KW-0106">Calcium</keyword>
<dbReference type="Pfam" id="PF01532">
    <property type="entry name" value="Glyco_hydro_47"/>
    <property type="match status" value="1"/>
</dbReference>
<proteinExistence type="inferred from homology"/>
<accession>A0A8H4EYT5</accession>
<dbReference type="AlphaFoldDB" id="A0A8H4EYT5"/>
<evidence type="ECO:0000256" key="11">
    <source>
        <dbReference type="SAM" id="SignalP"/>
    </source>
</evidence>
<evidence type="ECO:0000313" key="12">
    <source>
        <dbReference type="EMBL" id="KAF1798724.1"/>
    </source>
</evidence>
<comment type="catalytic activity">
    <reaction evidence="9">
        <text>N(4)-(alpha-D-Man-(1-&gt;2)-alpha-D-Man-(1-&gt;2)-alpha-D-Man-(1-&gt;3)-[alpha-D-Man-(1-&gt;2)-alpha-D-Man-(1-&gt;3)-[alpha-D-Man-(1-&gt;2)-alpha-D-Man-(1-&gt;6)]-alpha-D-Man-(1-&gt;6)]-beta-D-Man-(1-&gt;4)-beta-D-GlcNAc-(1-&gt;4)-beta-D-GlcNAc)-L-asparaginyl-[protein] (N-glucan mannose isomer 9A1,2,3B1,2,3) + 4 H2O = N(4)-(alpha-D-Man-(1-&gt;3)-[alpha-D-Man-(1-&gt;3)-[alpha-D-Man-(1-&gt;6)]-alpha-D-Man-(1-&gt;6)]-beta-D-Man-(1-&gt;4)-beta-D-GlcNAc-(1-&gt;4)-beta-D-GlcNAc)-L-asparaginyl-[protein] (N-glucan mannose isomer 5A1,2) + 4 beta-D-mannose</text>
        <dbReference type="Rhea" id="RHEA:56008"/>
        <dbReference type="Rhea" id="RHEA-COMP:14356"/>
        <dbReference type="Rhea" id="RHEA-COMP:14367"/>
        <dbReference type="ChEBI" id="CHEBI:15377"/>
        <dbReference type="ChEBI" id="CHEBI:28563"/>
        <dbReference type="ChEBI" id="CHEBI:59087"/>
        <dbReference type="ChEBI" id="CHEBI:139493"/>
        <dbReference type="EC" id="3.2.1.113"/>
    </reaction>
</comment>
<dbReference type="PANTHER" id="PTHR11742">
    <property type="entry name" value="MANNOSYL-OLIGOSACCHARIDE ALPHA-1,2-MANNOSIDASE-RELATED"/>
    <property type="match status" value="1"/>
</dbReference>
<keyword evidence="10" id="KW-0326">Glycosidase</keyword>
<comment type="cofactor">
    <cofactor evidence="1">
        <name>Ca(2+)</name>
        <dbReference type="ChEBI" id="CHEBI:29108"/>
    </cofactor>
</comment>
<dbReference type="SUPFAM" id="SSF48225">
    <property type="entry name" value="Seven-hairpin glycosidases"/>
    <property type="match status" value="1"/>
</dbReference>
<comment type="caution">
    <text evidence="12">The sequence shown here is derived from an EMBL/GenBank/DDBJ whole genome shotgun (WGS) entry which is preliminary data.</text>
</comment>
<dbReference type="PRINTS" id="PR00747">
    <property type="entry name" value="GLYHDRLASE47"/>
</dbReference>
<dbReference type="Proteomes" id="UP000469890">
    <property type="component" value="Unassembled WGS sequence"/>
</dbReference>
<dbReference type="GO" id="GO:0004571">
    <property type="term" value="F:mannosyl-oligosaccharide 1,2-alpha-mannosidase activity"/>
    <property type="evidence" value="ECO:0007669"/>
    <property type="project" value="UniProtKB-EC"/>
</dbReference>
<evidence type="ECO:0000256" key="1">
    <source>
        <dbReference type="ARBA" id="ARBA00001913"/>
    </source>
</evidence>
<keyword evidence="4" id="KW-0479">Metal-binding</keyword>
<dbReference type="GO" id="GO:0036503">
    <property type="term" value="P:ERAD pathway"/>
    <property type="evidence" value="ECO:0007669"/>
    <property type="project" value="UniProtKB-ARBA"/>
</dbReference>
<dbReference type="GO" id="GO:0005509">
    <property type="term" value="F:calcium ion binding"/>
    <property type="evidence" value="ECO:0007669"/>
    <property type="project" value="InterPro"/>
</dbReference>
<evidence type="ECO:0000256" key="2">
    <source>
        <dbReference type="ARBA" id="ARBA00004922"/>
    </source>
</evidence>
<evidence type="ECO:0000256" key="5">
    <source>
        <dbReference type="ARBA" id="ARBA00022801"/>
    </source>
</evidence>
<comment type="catalytic activity">
    <reaction evidence="8">
        <text>N(4)-(alpha-D-Man-(1-&gt;2)-alpha-D-Man-(1-&gt;2)-alpha-D-Man-(1-&gt;3)-[alpha-D-Man-(1-&gt;3)-[alpha-D-Man-(1-&gt;2)-alpha-D-Man-(1-&gt;6)]-alpha-D-Man-(1-&gt;6)]-beta-D-Man-(1-&gt;4)-beta-D-GlcNAc-(1-&gt;4)-beta-D-GlcNAc)-L-asparaginyl-[protein] (N-glucan mannose isomer 8A1,2,3B1,3) + 3 H2O = N(4)-(alpha-D-Man-(1-&gt;3)-[alpha-D-Man-(1-&gt;3)-[alpha-D-Man-(1-&gt;6)]-alpha-D-Man-(1-&gt;6)]-beta-D-Man-(1-&gt;4)-beta-D-GlcNAc-(1-&gt;4)-beta-D-GlcNAc)-L-asparaginyl-[protein] (N-glucan mannose isomer 5A1,2) + 3 beta-D-mannose</text>
        <dbReference type="Rhea" id="RHEA:56028"/>
        <dbReference type="Rhea" id="RHEA-COMP:14358"/>
        <dbReference type="Rhea" id="RHEA-COMP:14367"/>
        <dbReference type="ChEBI" id="CHEBI:15377"/>
        <dbReference type="ChEBI" id="CHEBI:28563"/>
        <dbReference type="ChEBI" id="CHEBI:59087"/>
        <dbReference type="ChEBI" id="CHEBI:60628"/>
        <dbReference type="EC" id="3.2.1.113"/>
    </reaction>
</comment>
<evidence type="ECO:0000256" key="9">
    <source>
        <dbReference type="ARBA" id="ARBA00048605"/>
    </source>
</evidence>
<evidence type="ECO:0000256" key="10">
    <source>
        <dbReference type="RuleBase" id="RU361193"/>
    </source>
</evidence>
<gene>
    <name evidence="12" type="ORF">FB192DRAFT_1153684</name>
</gene>
<name>A0A8H4EYT5_MUCCL</name>
<dbReference type="GO" id="GO:0005975">
    <property type="term" value="P:carbohydrate metabolic process"/>
    <property type="evidence" value="ECO:0007669"/>
    <property type="project" value="InterPro"/>
</dbReference>
<dbReference type="GO" id="GO:0005783">
    <property type="term" value="C:endoplasmic reticulum"/>
    <property type="evidence" value="ECO:0007669"/>
    <property type="project" value="TreeGrafter"/>
</dbReference>
<evidence type="ECO:0000313" key="13">
    <source>
        <dbReference type="Proteomes" id="UP000469890"/>
    </source>
</evidence>
<comment type="similarity">
    <text evidence="3 10">Belongs to the glycosyl hydrolase 47 family.</text>
</comment>
<organism evidence="12 13">
    <name type="scientific">Mucor circinelloides f. lusitanicus</name>
    <name type="common">Mucor racemosus var. lusitanicus</name>
    <dbReference type="NCBI Taxonomy" id="29924"/>
    <lineage>
        <taxon>Eukaryota</taxon>
        <taxon>Fungi</taxon>
        <taxon>Fungi incertae sedis</taxon>
        <taxon>Mucoromycota</taxon>
        <taxon>Mucoromycotina</taxon>
        <taxon>Mucoromycetes</taxon>
        <taxon>Mucorales</taxon>
        <taxon>Mucorineae</taxon>
        <taxon>Mucoraceae</taxon>
        <taxon>Mucor</taxon>
    </lineage>
</organism>
<feature type="signal peptide" evidence="11">
    <location>
        <begin position="1"/>
        <end position="20"/>
    </location>
</feature>
<dbReference type="EC" id="3.2.1.-" evidence="10"/>
<feature type="chain" id="PRO_5034558590" description="alpha-1,2-Mannosidase" evidence="11">
    <location>
        <begin position="21"/>
        <end position="210"/>
    </location>
</feature>
<protein>
    <recommendedName>
        <fullName evidence="10">alpha-1,2-Mannosidase</fullName>
        <ecNumber evidence="10">3.2.1.-</ecNumber>
    </recommendedName>
</protein>
<dbReference type="InterPro" id="IPR050749">
    <property type="entry name" value="Glycosyl_Hydrolase_47"/>
</dbReference>
<sequence>MIKLKYFVTITTALVSVVNALLPAVAFDQKPMMAAPPPHYAHDQPHQQPIQKTRQELRQEMGGLPESWLLSPKEKQQYIKDAFVFSWQGYRNYSWGYDENRPISNSARNTRNGWGATIVDALDTLYIMGLHEDFKDAQDYVASINWDKIKNDEPVQLFETVIRYVGGLLSAYDLSHEKVFIKKAVELVDKLLPAFDTPTGIPYQYVNFTS</sequence>
<keyword evidence="5 10" id="KW-0378">Hydrolase</keyword>
<evidence type="ECO:0000256" key="7">
    <source>
        <dbReference type="ARBA" id="ARBA00023157"/>
    </source>
</evidence>
<keyword evidence="7" id="KW-1015">Disulfide bond</keyword>
<comment type="pathway">
    <text evidence="2">Protein modification; protein glycosylation.</text>
</comment>
<evidence type="ECO:0000256" key="6">
    <source>
        <dbReference type="ARBA" id="ARBA00022837"/>
    </source>
</evidence>
<dbReference type="Gene3D" id="1.50.10.10">
    <property type="match status" value="1"/>
</dbReference>
<evidence type="ECO:0000256" key="3">
    <source>
        <dbReference type="ARBA" id="ARBA00007658"/>
    </source>
</evidence>
<dbReference type="EMBL" id="JAAECE010000007">
    <property type="protein sequence ID" value="KAF1798724.1"/>
    <property type="molecule type" value="Genomic_DNA"/>
</dbReference>
<reference evidence="12 13" key="1">
    <citation type="submission" date="2019-09" db="EMBL/GenBank/DDBJ databases">
        <authorList>
            <consortium name="DOE Joint Genome Institute"/>
            <person name="Mondo S.J."/>
            <person name="Navarro-Mendoza M.I."/>
            <person name="Perez-Arques C."/>
            <person name="Panchal S."/>
            <person name="Nicolas F.E."/>
            <person name="Ganguly P."/>
            <person name="Pangilinan J."/>
            <person name="Grigoriev I."/>
            <person name="Heitman J."/>
            <person name="Sanya K."/>
            <person name="Garre V."/>
        </authorList>
    </citation>
    <scope>NUCLEOTIDE SEQUENCE [LARGE SCALE GENOMIC DNA]</scope>
    <source>
        <strain evidence="12 13">MU402</strain>
    </source>
</reference>
<dbReference type="PANTHER" id="PTHR11742:SF55">
    <property type="entry name" value="ENDOPLASMIC RETICULUM MANNOSYL-OLIGOSACCHARIDE 1,2-ALPHA-MANNOSIDASE"/>
    <property type="match status" value="1"/>
</dbReference>
<evidence type="ECO:0000256" key="8">
    <source>
        <dbReference type="ARBA" id="ARBA00047669"/>
    </source>
</evidence>
<dbReference type="GO" id="GO:0016020">
    <property type="term" value="C:membrane"/>
    <property type="evidence" value="ECO:0007669"/>
    <property type="project" value="InterPro"/>
</dbReference>
<dbReference type="InterPro" id="IPR012341">
    <property type="entry name" value="6hp_glycosidase-like_sf"/>
</dbReference>
<dbReference type="InterPro" id="IPR001382">
    <property type="entry name" value="Glyco_hydro_47"/>
</dbReference>